<reference evidence="7" key="2">
    <citation type="submission" date="2023-05" db="EMBL/GenBank/DDBJ databases">
        <authorList>
            <consortium name="Lawrence Berkeley National Laboratory"/>
            <person name="Steindorff A."/>
            <person name="Hensen N."/>
            <person name="Bonometti L."/>
            <person name="Westerberg I."/>
            <person name="Brannstrom I.O."/>
            <person name="Guillou S."/>
            <person name="Cros-Aarteil S."/>
            <person name="Calhoun S."/>
            <person name="Haridas S."/>
            <person name="Kuo A."/>
            <person name="Mondo S."/>
            <person name="Pangilinan J."/>
            <person name="Riley R."/>
            <person name="Labutti K."/>
            <person name="Andreopoulos B."/>
            <person name="Lipzen A."/>
            <person name="Chen C."/>
            <person name="Yanf M."/>
            <person name="Daum C."/>
            <person name="Ng V."/>
            <person name="Clum A."/>
            <person name="Ohm R."/>
            <person name="Martin F."/>
            <person name="Silar P."/>
            <person name="Natvig D."/>
            <person name="Lalanne C."/>
            <person name="Gautier V."/>
            <person name="Ament-Velasquez S.L."/>
            <person name="Kruys A."/>
            <person name="Hutchinson M.I."/>
            <person name="Powell A.J."/>
            <person name="Barry K."/>
            <person name="Miller A.N."/>
            <person name="Grigoriev I.V."/>
            <person name="Debuchy R."/>
            <person name="Gladieux P."/>
            <person name="Thoren M.H."/>
            <person name="Johannesson H."/>
        </authorList>
    </citation>
    <scope>NUCLEOTIDE SEQUENCE</scope>
    <source>
        <strain evidence="7">PSN293</strain>
    </source>
</reference>
<dbReference type="GO" id="GO:0004190">
    <property type="term" value="F:aspartic-type endopeptidase activity"/>
    <property type="evidence" value="ECO:0007669"/>
    <property type="project" value="UniProtKB-KW"/>
</dbReference>
<dbReference type="InterPro" id="IPR021109">
    <property type="entry name" value="Peptidase_aspartic_dom_sf"/>
</dbReference>
<keyword evidence="4 5" id="KW-0378">Hydrolase</keyword>
<reference evidence="7" key="1">
    <citation type="journal article" date="2023" name="Mol. Phylogenet. Evol.">
        <title>Genome-scale phylogeny and comparative genomics of the fungal order Sordariales.</title>
        <authorList>
            <person name="Hensen N."/>
            <person name="Bonometti L."/>
            <person name="Westerberg I."/>
            <person name="Brannstrom I.O."/>
            <person name="Guillou S."/>
            <person name="Cros-Aarteil S."/>
            <person name="Calhoun S."/>
            <person name="Haridas S."/>
            <person name="Kuo A."/>
            <person name="Mondo S."/>
            <person name="Pangilinan J."/>
            <person name="Riley R."/>
            <person name="LaButti K."/>
            <person name="Andreopoulos B."/>
            <person name="Lipzen A."/>
            <person name="Chen C."/>
            <person name="Yan M."/>
            <person name="Daum C."/>
            <person name="Ng V."/>
            <person name="Clum A."/>
            <person name="Steindorff A."/>
            <person name="Ohm R.A."/>
            <person name="Martin F."/>
            <person name="Silar P."/>
            <person name="Natvig D.O."/>
            <person name="Lalanne C."/>
            <person name="Gautier V."/>
            <person name="Ament-Velasquez S.L."/>
            <person name="Kruys A."/>
            <person name="Hutchinson M.I."/>
            <person name="Powell A.J."/>
            <person name="Barry K."/>
            <person name="Miller A.N."/>
            <person name="Grigoriev I.V."/>
            <person name="Debuchy R."/>
            <person name="Gladieux P."/>
            <person name="Hiltunen Thoren M."/>
            <person name="Johannesson H."/>
        </authorList>
    </citation>
    <scope>NUCLEOTIDE SEQUENCE</scope>
    <source>
        <strain evidence="7">PSN293</strain>
    </source>
</reference>
<proteinExistence type="inferred from homology"/>
<dbReference type="EMBL" id="MU858045">
    <property type="protein sequence ID" value="KAK4220313.1"/>
    <property type="molecule type" value="Genomic_DNA"/>
</dbReference>
<keyword evidence="2 5" id="KW-0645">Protease</keyword>
<dbReference type="Pfam" id="PF00026">
    <property type="entry name" value="Asp"/>
    <property type="match status" value="1"/>
</dbReference>
<evidence type="ECO:0000256" key="1">
    <source>
        <dbReference type="ARBA" id="ARBA00007447"/>
    </source>
</evidence>
<dbReference type="SUPFAM" id="SSF50630">
    <property type="entry name" value="Acid proteases"/>
    <property type="match status" value="1"/>
</dbReference>
<dbReference type="PRINTS" id="PR00792">
    <property type="entry name" value="PEPSIN"/>
</dbReference>
<evidence type="ECO:0000313" key="8">
    <source>
        <dbReference type="Proteomes" id="UP001301769"/>
    </source>
</evidence>
<dbReference type="PANTHER" id="PTHR47966:SF2">
    <property type="entry name" value="ASPERGILLOPEPSIN-1-RELATED"/>
    <property type="match status" value="1"/>
</dbReference>
<comment type="caution">
    <text evidence="7">The sequence shown here is derived from an EMBL/GenBank/DDBJ whole genome shotgun (WGS) entry which is preliminary data.</text>
</comment>
<dbReference type="AlphaFoldDB" id="A0AAN7BDU0"/>
<evidence type="ECO:0000256" key="4">
    <source>
        <dbReference type="ARBA" id="ARBA00022801"/>
    </source>
</evidence>
<gene>
    <name evidence="7" type="ORF">QBC37DRAFT_408371</name>
</gene>
<dbReference type="Proteomes" id="UP001301769">
    <property type="component" value="Unassembled WGS sequence"/>
</dbReference>
<accession>A0AAN7BDU0</accession>
<dbReference type="InterPro" id="IPR001461">
    <property type="entry name" value="Aspartic_peptidase_A1"/>
</dbReference>
<dbReference type="PANTHER" id="PTHR47966">
    <property type="entry name" value="BETA-SITE APP-CLEAVING ENZYME, ISOFORM A-RELATED"/>
    <property type="match status" value="1"/>
</dbReference>
<evidence type="ECO:0000256" key="2">
    <source>
        <dbReference type="ARBA" id="ARBA00022670"/>
    </source>
</evidence>
<sequence length="295" mass="31869">MEGATWSILYGDGSSSSGEVYTDTVTIGGVTFASQAVEVATRVSAQFTNDPNSNGLVGLGFSNINTVQPQRQNTFFENIIPTLDSPIFTADLRTQETGTYNFGWIDYDAFLGNITYTDVDTSLGSGLWGMNIQGYSITASGASDALIADNFTAATVTGVADTGSTLLLLPRALVMDYYSYIQGAAYDHDHAGWCFPCDGEVPDFSFGISGTDPEDNLIITIPASYLSYGRIYTGTDQKWRCYGSIQYDEHVGFPIFGDVALKSAFVVFDHAGGGIDYSQPRIGWAKKILFISPFQ</sequence>
<protein>
    <submittedName>
        <fullName evidence="7">Aspartic peptidase domain-containing protein</fullName>
    </submittedName>
</protein>
<dbReference type="PROSITE" id="PS51767">
    <property type="entry name" value="PEPTIDASE_A1"/>
    <property type="match status" value="1"/>
</dbReference>
<dbReference type="InterPro" id="IPR001969">
    <property type="entry name" value="Aspartic_peptidase_AS"/>
</dbReference>
<organism evidence="7 8">
    <name type="scientific">Rhypophila decipiens</name>
    <dbReference type="NCBI Taxonomy" id="261697"/>
    <lineage>
        <taxon>Eukaryota</taxon>
        <taxon>Fungi</taxon>
        <taxon>Dikarya</taxon>
        <taxon>Ascomycota</taxon>
        <taxon>Pezizomycotina</taxon>
        <taxon>Sordariomycetes</taxon>
        <taxon>Sordariomycetidae</taxon>
        <taxon>Sordariales</taxon>
        <taxon>Naviculisporaceae</taxon>
        <taxon>Rhypophila</taxon>
    </lineage>
</organism>
<keyword evidence="8" id="KW-1185">Reference proteome</keyword>
<keyword evidence="3 5" id="KW-0064">Aspartyl protease</keyword>
<dbReference type="PROSITE" id="PS00141">
    <property type="entry name" value="ASP_PROTEASE"/>
    <property type="match status" value="1"/>
</dbReference>
<dbReference type="InterPro" id="IPR033121">
    <property type="entry name" value="PEPTIDASE_A1"/>
</dbReference>
<dbReference type="Gene3D" id="2.40.70.10">
    <property type="entry name" value="Acid Proteases"/>
    <property type="match status" value="2"/>
</dbReference>
<name>A0AAN7BDU0_9PEZI</name>
<feature type="domain" description="Peptidase A1" evidence="6">
    <location>
        <begin position="1"/>
        <end position="285"/>
    </location>
</feature>
<evidence type="ECO:0000256" key="5">
    <source>
        <dbReference type="RuleBase" id="RU000454"/>
    </source>
</evidence>
<dbReference type="CDD" id="cd06097">
    <property type="entry name" value="Aspergillopepsin_like"/>
    <property type="match status" value="1"/>
</dbReference>
<evidence type="ECO:0000259" key="6">
    <source>
        <dbReference type="PROSITE" id="PS51767"/>
    </source>
</evidence>
<dbReference type="GO" id="GO:0006508">
    <property type="term" value="P:proteolysis"/>
    <property type="evidence" value="ECO:0007669"/>
    <property type="project" value="UniProtKB-KW"/>
</dbReference>
<evidence type="ECO:0000256" key="3">
    <source>
        <dbReference type="ARBA" id="ARBA00022750"/>
    </source>
</evidence>
<evidence type="ECO:0000313" key="7">
    <source>
        <dbReference type="EMBL" id="KAK4220313.1"/>
    </source>
</evidence>
<dbReference type="InterPro" id="IPR034163">
    <property type="entry name" value="Aspergillopepsin-like_cat_dom"/>
</dbReference>
<comment type="similarity">
    <text evidence="1 5">Belongs to the peptidase A1 family.</text>
</comment>